<dbReference type="RefSeq" id="WP_258902549.1">
    <property type="nucleotide sequence ID" value="NZ_CP103141.1"/>
</dbReference>
<evidence type="ECO:0000313" key="1">
    <source>
        <dbReference type="EMBL" id="UVQ72714.1"/>
    </source>
</evidence>
<proteinExistence type="predicted"/>
<dbReference type="EMBL" id="CP103141">
    <property type="protein sequence ID" value="UVQ72714.1"/>
    <property type="molecule type" value="Genomic_DNA"/>
</dbReference>
<reference evidence="1" key="1">
    <citation type="submission" date="2022-08" db="EMBL/GenBank/DDBJ databases">
        <title>Genome Sequencing of Bacteroides fragilis Group Isolates with Nanopore Technology.</title>
        <authorList>
            <person name="Tisza M.J."/>
            <person name="Smith D."/>
            <person name="Dekker J.P."/>
        </authorList>
    </citation>
    <scope>NUCLEOTIDE SEQUENCE</scope>
    <source>
        <strain evidence="1">BFG-527</strain>
    </source>
</reference>
<evidence type="ECO:0000313" key="2">
    <source>
        <dbReference type="Proteomes" id="UP001060104"/>
    </source>
</evidence>
<accession>A0ABY5T8G8</accession>
<name>A0ABY5T8G8_9BACE</name>
<sequence length="97" mass="11160">MTETDVIVSGIGVTIGIQIHFNKPSMHETEWIVRYLYSIPEVVAGCAEDKIKIPLGLSKKEIEQRISELHPAYRSIELIQVYKMNSYERRTNNTSNH</sequence>
<keyword evidence="2" id="KW-1185">Reference proteome</keyword>
<organism evidence="1 2">
    <name type="scientific">Bacteroides faecis</name>
    <dbReference type="NCBI Taxonomy" id="674529"/>
    <lineage>
        <taxon>Bacteria</taxon>
        <taxon>Pseudomonadati</taxon>
        <taxon>Bacteroidota</taxon>
        <taxon>Bacteroidia</taxon>
        <taxon>Bacteroidales</taxon>
        <taxon>Bacteroidaceae</taxon>
        <taxon>Bacteroides</taxon>
    </lineage>
</organism>
<dbReference type="Proteomes" id="UP001060104">
    <property type="component" value="Chromosome"/>
</dbReference>
<protein>
    <submittedName>
        <fullName evidence="1">Uncharacterized protein</fullName>
    </submittedName>
</protein>
<gene>
    <name evidence="1" type="ORF">NXY30_16745</name>
</gene>